<feature type="chain" id="PRO_5020929082" description="Metallo-beta-lactamase domain-containing protein" evidence="1">
    <location>
        <begin position="24"/>
        <end position="496"/>
    </location>
</feature>
<keyword evidence="1" id="KW-0732">Signal</keyword>
<dbReference type="SUPFAM" id="SSF56281">
    <property type="entry name" value="Metallo-hydrolase/oxidoreductase"/>
    <property type="match status" value="1"/>
</dbReference>
<dbReference type="VEuPathDB" id="FungiDB:CC77DRAFT_1031670"/>
<feature type="signal peptide" evidence="1">
    <location>
        <begin position="1"/>
        <end position="23"/>
    </location>
</feature>
<evidence type="ECO:0000313" key="3">
    <source>
        <dbReference type="EMBL" id="RYN78929.1"/>
    </source>
</evidence>
<dbReference type="Gene3D" id="3.60.15.10">
    <property type="entry name" value="Ribonuclease Z/Hydroxyacylglutathione hydrolase-like"/>
    <property type="match status" value="1"/>
</dbReference>
<evidence type="ECO:0000259" key="2">
    <source>
        <dbReference type="SMART" id="SM00849"/>
    </source>
</evidence>
<protein>
    <recommendedName>
        <fullName evidence="2">Metallo-beta-lactamase domain-containing protein</fullName>
    </recommendedName>
</protein>
<gene>
    <name evidence="3" type="ORF">AA0117_g4194</name>
</gene>
<dbReference type="SMART" id="SM00849">
    <property type="entry name" value="Lactamase_B"/>
    <property type="match status" value="1"/>
</dbReference>
<dbReference type="AlphaFoldDB" id="A0A4Q4NKP5"/>
<organism evidence="3 4">
    <name type="scientific">Alternaria alternata</name>
    <name type="common">Alternaria rot fungus</name>
    <name type="synonym">Torula alternata</name>
    <dbReference type="NCBI Taxonomy" id="5599"/>
    <lineage>
        <taxon>Eukaryota</taxon>
        <taxon>Fungi</taxon>
        <taxon>Dikarya</taxon>
        <taxon>Ascomycota</taxon>
        <taxon>Pezizomycotina</taxon>
        <taxon>Dothideomycetes</taxon>
        <taxon>Pleosporomycetidae</taxon>
        <taxon>Pleosporales</taxon>
        <taxon>Pleosporineae</taxon>
        <taxon>Pleosporaceae</taxon>
        <taxon>Alternaria</taxon>
        <taxon>Alternaria sect. Alternaria</taxon>
        <taxon>Alternaria alternata complex</taxon>
    </lineage>
</organism>
<dbReference type="Pfam" id="PF00753">
    <property type="entry name" value="Lactamase_B"/>
    <property type="match status" value="1"/>
</dbReference>
<name>A0A4Q4NKP5_ALTAL</name>
<reference evidence="4" key="1">
    <citation type="journal article" date="2019" name="bioRxiv">
        <title>Genomics, evolutionary history and diagnostics of the Alternaria alternata species group including apple and Asian pear pathotypes.</title>
        <authorList>
            <person name="Armitage A.D."/>
            <person name="Cockerton H.M."/>
            <person name="Sreenivasaprasad S."/>
            <person name="Woodhall J.W."/>
            <person name="Lane C.R."/>
            <person name="Harrison R.J."/>
            <person name="Clarkson J.P."/>
        </authorList>
    </citation>
    <scope>NUCLEOTIDE SEQUENCE [LARGE SCALE GENOMIC DNA]</scope>
    <source>
        <strain evidence="4">FERA 1177</strain>
    </source>
</reference>
<dbReference type="InterPro" id="IPR001279">
    <property type="entry name" value="Metallo-B-lactamas"/>
</dbReference>
<evidence type="ECO:0000313" key="4">
    <source>
        <dbReference type="Proteomes" id="UP000291422"/>
    </source>
</evidence>
<proteinExistence type="predicted"/>
<sequence length="496" mass="55322">MSIALMLSTLMVTSLTFSSIALSLRQHEVPDDLMERGLKAIGIDANTTRVRNVRLSGSHFRTKSIITTIALDGMDSTVVPYGHQTITYSYEEGGLKQCIDRVAGLGTLWVFARPALEPMDYSVVVKDGDDGFAAVTRGYLAAYMITDSHKWDPLLISKMLAGDFTLRSEPVEGGLLLPAVFDQSLNISVLFDPDTYLPFAIRTYEDHPFFGPSPNDLRVYDYIRVDGLMIPRHFKVMYNNKRLITDFLADEVSVNFDVDPSFFNVSAERGDLNTPVVDPALTAYIGEKYANYLWFGRFNFTAMDFDAQQPYTDMPGVWVIRMPGVASYRQILLETDNYVVVLDAPSEQALVLLEWVRINIGKPVSQIWPTHHHHDHALGVRSFVENGAEVVVPKMAQSYYADIPGAEFATYERGAPYVVQTSDFRATFIHVEGSIHAQDHSVAVIMPACPTDDSTVVVFDADHVVQAQLMATHNDHNELSQLVNAMAKHRVAKSAL</sequence>
<dbReference type="EMBL" id="PDXD01000006">
    <property type="protein sequence ID" value="RYN78929.1"/>
    <property type="molecule type" value="Genomic_DNA"/>
</dbReference>
<evidence type="ECO:0000256" key="1">
    <source>
        <dbReference type="SAM" id="SignalP"/>
    </source>
</evidence>
<dbReference type="Proteomes" id="UP000291422">
    <property type="component" value="Unassembled WGS sequence"/>
</dbReference>
<feature type="domain" description="Metallo-beta-lactamase" evidence="2">
    <location>
        <begin position="327"/>
        <end position="496"/>
    </location>
</feature>
<accession>A0A4Q4NKP5</accession>
<comment type="caution">
    <text evidence="3">The sequence shown here is derived from an EMBL/GenBank/DDBJ whole genome shotgun (WGS) entry which is preliminary data.</text>
</comment>
<dbReference type="InterPro" id="IPR036866">
    <property type="entry name" value="RibonucZ/Hydroxyglut_hydro"/>
</dbReference>